<keyword evidence="1" id="KW-0175">Coiled coil</keyword>
<comment type="caution">
    <text evidence="3">The sequence shown here is derived from an EMBL/GenBank/DDBJ whole genome shotgun (WGS) entry which is preliminary data.</text>
</comment>
<proteinExistence type="predicted"/>
<feature type="coiled-coil region" evidence="1">
    <location>
        <begin position="42"/>
        <end position="124"/>
    </location>
</feature>
<dbReference type="EMBL" id="RBOM01000061">
    <property type="protein sequence ID" value="RMM67132.1"/>
    <property type="molecule type" value="Genomic_DNA"/>
</dbReference>
<sequence>FILSTPSMEKTMKKADLYSLQALRLLREQRAAAHLGAQRERCRDSHTELDQAREKLRLHREQLAQEAEQAVGQLSEGLSVSEWKVVQERLKQLHDERKALQADADNAVLNLETEEQARKRLRQAHLEQLKKSRAWQNLVEQRMRNDARASEQRDEADQADLPVKGSPPGDEQ</sequence>
<gene>
    <name evidence="3" type="ORF">ALQ74_01988</name>
</gene>
<accession>A0A3M4ZAV4</accession>
<name>A0A3M4ZAV4_PSESG</name>
<reference evidence="3 4" key="1">
    <citation type="submission" date="2018-08" db="EMBL/GenBank/DDBJ databases">
        <title>Recombination of ecologically and evolutionarily significant loci maintains genetic cohesion in the Pseudomonas syringae species complex.</title>
        <authorList>
            <person name="Dillon M."/>
            <person name="Thakur S."/>
            <person name="Almeida R.N.D."/>
            <person name="Weir B.S."/>
            <person name="Guttman D.S."/>
        </authorList>
    </citation>
    <scope>NUCLEOTIDE SEQUENCE [LARGE SCALE GENOMIC DNA]</scope>
    <source>
        <strain evidence="3 4">ICMP 4332</strain>
    </source>
</reference>
<organism evidence="3 4">
    <name type="scientific">Pseudomonas savastanoi pv. glycinea</name>
    <name type="common">Pseudomonas syringae pv. glycinea</name>
    <dbReference type="NCBI Taxonomy" id="318"/>
    <lineage>
        <taxon>Bacteria</taxon>
        <taxon>Pseudomonadati</taxon>
        <taxon>Pseudomonadota</taxon>
        <taxon>Gammaproteobacteria</taxon>
        <taxon>Pseudomonadales</taxon>
        <taxon>Pseudomonadaceae</taxon>
        <taxon>Pseudomonas</taxon>
    </lineage>
</organism>
<dbReference type="AlphaFoldDB" id="A0A3M4ZAV4"/>
<evidence type="ECO:0000313" key="4">
    <source>
        <dbReference type="Proteomes" id="UP000279057"/>
    </source>
</evidence>
<feature type="region of interest" description="Disordered" evidence="2">
    <location>
        <begin position="132"/>
        <end position="172"/>
    </location>
</feature>
<dbReference type="Proteomes" id="UP000279057">
    <property type="component" value="Unassembled WGS sequence"/>
</dbReference>
<evidence type="ECO:0000256" key="2">
    <source>
        <dbReference type="SAM" id="MobiDB-lite"/>
    </source>
</evidence>
<evidence type="ECO:0000313" key="3">
    <source>
        <dbReference type="EMBL" id="RMM67132.1"/>
    </source>
</evidence>
<evidence type="ECO:0000256" key="1">
    <source>
        <dbReference type="SAM" id="Coils"/>
    </source>
</evidence>
<feature type="compositionally biased region" description="Basic and acidic residues" evidence="2">
    <location>
        <begin position="141"/>
        <end position="156"/>
    </location>
</feature>
<feature type="non-terminal residue" evidence="3">
    <location>
        <position position="1"/>
    </location>
</feature>
<protein>
    <submittedName>
        <fullName evidence="3">Myosin heavy chain B</fullName>
    </submittedName>
</protein>